<dbReference type="NCBIfam" id="TIGR01901">
    <property type="entry name" value="adhes_NPXG"/>
    <property type="match status" value="1"/>
</dbReference>
<accession>A0A8J7DBD2</accession>
<reference evidence="3" key="1">
    <citation type="submission" date="2020-10" db="EMBL/GenBank/DDBJ databases">
        <authorList>
            <person name="Castelo-Branco R."/>
            <person name="Eusebio N."/>
            <person name="Adriana R."/>
            <person name="Vieira A."/>
            <person name="Brugerolle De Fraissinette N."/>
            <person name="Rezende De Castro R."/>
            <person name="Schneider M.P."/>
            <person name="Vasconcelos V."/>
            <person name="Leao P.N."/>
        </authorList>
    </citation>
    <scope>NUCLEOTIDE SEQUENCE</scope>
    <source>
        <strain evidence="3">LEGE 07310</strain>
    </source>
</reference>
<gene>
    <name evidence="3" type="ORF">IQ241_09725</name>
</gene>
<evidence type="ECO:0000313" key="4">
    <source>
        <dbReference type="Proteomes" id="UP000636505"/>
    </source>
</evidence>
<dbReference type="Gene3D" id="2.160.20.10">
    <property type="entry name" value="Single-stranded right-handed beta-helix, Pectin lyase-like"/>
    <property type="match status" value="2"/>
</dbReference>
<dbReference type="SMART" id="SM00912">
    <property type="entry name" value="Haemagg_act"/>
    <property type="match status" value="1"/>
</dbReference>
<dbReference type="InterPro" id="IPR011050">
    <property type="entry name" value="Pectin_lyase_fold/virulence"/>
</dbReference>
<dbReference type="Pfam" id="PF05860">
    <property type="entry name" value="TPS"/>
    <property type="match status" value="1"/>
</dbReference>
<dbReference type="InterPro" id="IPR008638">
    <property type="entry name" value="FhaB/CdiA-like_TPS"/>
</dbReference>
<organism evidence="3 4">
    <name type="scientific">Vasconcelosia minhoensis LEGE 07310</name>
    <dbReference type="NCBI Taxonomy" id="915328"/>
    <lineage>
        <taxon>Bacteria</taxon>
        <taxon>Bacillati</taxon>
        <taxon>Cyanobacteriota</taxon>
        <taxon>Cyanophyceae</taxon>
        <taxon>Nodosilineales</taxon>
        <taxon>Cymatolegaceae</taxon>
        <taxon>Vasconcelosia</taxon>
        <taxon>Vasconcelosia minhoensis</taxon>
    </lineage>
</organism>
<evidence type="ECO:0000259" key="2">
    <source>
        <dbReference type="SMART" id="SM00912"/>
    </source>
</evidence>
<proteinExistence type="predicted"/>
<dbReference type="Proteomes" id="UP000636505">
    <property type="component" value="Unassembled WGS sequence"/>
</dbReference>
<evidence type="ECO:0000313" key="3">
    <source>
        <dbReference type="EMBL" id="MBE9077572.1"/>
    </source>
</evidence>
<protein>
    <submittedName>
        <fullName evidence="3">S-layer family protein</fullName>
    </submittedName>
</protein>
<comment type="caution">
    <text evidence="3">The sequence shown here is derived from an EMBL/GenBank/DDBJ whole genome shotgun (WGS) entry which is preliminary data.</text>
</comment>
<feature type="region of interest" description="Disordered" evidence="1">
    <location>
        <begin position="573"/>
        <end position="595"/>
    </location>
</feature>
<dbReference type="EMBL" id="JADEXG010000018">
    <property type="protein sequence ID" value="MBE9077572.1"/>
    <property type="molecule type" value="Genomic_DNA"/>
</dbReference>
<feature type="domain" description="Filamentous haemagglutinin FhaB/tRNA nuclease CdiA-like TPS" evidence="2">
    <location>
        <begin position="43"/>
        <end position="153"/>
    </location>
</feature>
<dbReference type="AlphaFoldDB" id="A0A8J7DBD2"/>
<dbReference type="RefSeq" id="WP_193906488.1">
    <property type="nucleotide sequence ID" value="NZ_JADEXG010000018.1"/>
</dbReference>
<name>A0A8J7DBD2_9CYAN</name>
<dbReference type="SUPFAM" id="SSF51126">
    <property type="entry name" value="Pectin lyase-like"/>
    <property type="match status" value="3"/>
</dbReference>
<dbReference type="InterPro" id="IPR012334">
    <property type="entry name" value="Pectin_lyas_fold"/>
</dbReference>
<evidence type="ECO:0000256" key="1">
    <source>
        <dbReference type="SAM" id="MobiDB-lite"/>
    </source>
</evidence>
<sequence length="949" mass="96389">MLSQKNFPYEQIRSFIGIVVLSGLMSRTTQVAAQVIPDSSLSANETTMVRSVNGVSEITGGSERGNLLFHSFEQLSLSIGEEALFKHGNDINIILNRVTGGSNSYINGIISAPNLSTADIFLINPNGIEFGPGASLNIGGSFVASTADRIIFDNDVEFSASNPQPVSLTISQPLGLALDNNSAGMGNGLSVKGATLEVSPGEAITLVASEIDLLGGRLTARSGQIELASVTPGNLISLTSPNAVDGSSWILNYENVGNQNFQDIQLSADSRLDVRSSSSSSPSGSVQARGRHISLEESQVNAFNFGSLEGGLISIIAMGQLNLENRSQIAALSFRSGDSGDLLIASEQLSLSSGSQIATSAFSGSGNGGELTVNVSGDVELSDASRILSRSEARATGAAGNLSLSAANLLVGDGSNISTSTFGSGDGGDLTVNASGDVKLIDASRILSQSEARASGAAGNLTLEAANLRIQSGSELSTSALGNGQAGQMIVNTRNGSIEITGTGEQPSSSDILFSRLSSATRGEQNAGDIQINTRSLLIENGGLIQSITVFGVGNGGSIDINATESVTVAGTAGSQANNEPSSITSSNGVTSTGDAGSIHISARRLVAQNGGRIFTSTNGTGQGGDLTVQSGEVILSGRGSPPSGLFARTEGSGDSGLLTLIADTLLIEDGARITVSTDEDASLENLGTVQAANITARAITLDNGEITAESRSGDGGNLLFTVQDYILLRNGSLISATAGTAQTAGNGGNIEIDAPNGFVIAVPTEDSDIIANAYTGRGGNIFIEAQGIYGLIERPAIEGNGTNDIDASSQFGNSGAVALNNLAVDPTQGLLELPAAPVDDAPIAQRCLADSEGQNAFVVTGRGGIAPSPEAVVRNETDTLAGLGSSTVSSSAIAPSIPHQAVSSNTTPEPLVEAQGWQRDASGNVVLLASAESSSRQPIQAEATCPPS</sequence>
<keyword evidence="4" id="KW-1185">Reference proteome</keyword>